<dbReference type="PANTHER" id="PTHR45919">
    <property type="entry name" value="GDP-MAN:MAN(3)GLCNAC(2)-PP-DOL ALPHA-1,2-MANNOSYLTRANSFERASE"/>
    <property type="match status" value="1"/>
</dbReference>
<sequence>MAPILLLSLLPLSVILICVSYLRARAARQRQTVLQSLSLPPSTKAFAFFHPYCNAGGGGERVLWTAIAYIQRTHPDLLCVVYTGDTSATKSSILEKVQSRFAITLSPATLHFVFLTRRVLIEDATYPRFTLIGQSLGSVCLVAEALSLFVPDAYIDTMGYAFTLPLVRLLRIPAGAYVHYPTISPPMIARVASRSTSYANAQAISRSRVLSAAKLTYYHAFMLLYALALRRACVLMVNSGWTKQHVASVLAYPPLGRWGVVRPRVVYPSCDTREMARLPLEGRARVVISIAQFRPEKNHAAQVRALHALLEEHPAYAAEGIQLVLIGGCRNAEDEARVEGLRALAKELGVESHVQFVLNAPYPDMLAWLGRASIGLNTMVDEHFGINVVEFMAAGVIPIADASGGPFEDIVLPVEGGITGYHATTPATFAAAIHTAFTLAPEADLAIRQRARTRAVQEFSEAKFEAAWEASGWSTLLA</sequence>
<keyword evidence="7" id="KW-0812">Transmembrane</keyword>
<evidence type="ECO:0000256" key="3">
    <source>
        <dbReference type="ARBA" id="ARBA00012645"/>
    </source>
</evidence>
<evidence type="ECO:0000256" key="1">
    <source>
        <dbReference type="ARBA" id="ARBA00004389"/>
    </source>
</evidence>
<dbReference type="EMBL" id="JARKIE010000113">
    <property type="protein sequence ID" value="KAJ7682874.1"/>
    <property type="molecule type" value="Genomic_DNA"/>
</dbReference>
<gene>
    <name evidence="16" type="ORF">B0H17DRAFT_1014669</name>
</gene>
<evidence type="ECO:0000313" key="16">
    <source>
        <dbReference type="EMBL" id="KAJ7682874.1"/>
    </source>
</evidence>
<comment type="caution">
    <text evidence="16">The sequence shown here is derived from an EMBL/GenBank/DDBJ whole genome shotgun (WGS) entry which is preliminary data.</text>
</comment>
<evidence type="ECO:0000256" key="9">
    <source>
        <dbReference type="ARBA" id="ARBA00022989"/>
    </source>
</evidence>
<dbReference type="SUPFAM" id="SSF53756">
    <property type="entry name" value="UDP-Glycosyltransferase/glycogen phosphorylase"/>
    <property type="match status" value="1"/>
</dbReference>
<dbReference type="Pfam" id="PF00534">
    <property type="entry name" value="Glycos_transf_1"/>
    <property type="match status" value="1"/>
</dbReference>
<dbReference type="GO" id="GO:0004377">
    <property type="term" value="F:GDP-Man:Man(3)GlcNAc(2)-PP-Dol alpha-1,2-mannosyltransferase activity"/>
    <property type="evidence" value="ECO:0007669"/>
    <property type="project" value="UniProtKB-UniRule"/>
</dbReference>
<dbReference type="InterPro" id="IPR031814">
    <property type="entry name" value="ALG11_N"/>
</dbReference>
<evidence type="ECO:0000256" key="2">
    <source>
        <dbReference type="ARBA" id="ARBA00004922"/>
    </source>
</evidence>
<dbReference type="Pfam" id="PF15924">
    <property type="entry name" value="ALG11_N"/>
    <property type="match status" value="1"/>
</dbReference>
<dbReference type="InterPro" id="IPR038013">
    <property type="entry name" value="ALG11"/>
</dbReference>
<evidence type="ECO:0000256" key="5">
    <source>
        <dbReference type="ARBA" id="ARBA00022676"/>
    </source>
</evidence>
<proteinExistence type="inferred from homology"/>
<dbReference type="GO" id="GO:0005789">
    <property type="term" value="C:endoplasmic reticulum membrane"/>
    <property type="evidence" value="ECO:0007669"/>
    <property type="project" value="UniProtKB-SubCell"/>
</dbReference>
<keyword evidence="10" id="KW-0472">Membrane</keyword>
<dbReference type="AlphaFoldDB" id="A0AAD7GDV6"/>
<evidence type="ECO:0000256" key="6">
    <source>
        <dbReference type="ARBA" id="ARBA00022679"/>
    </source>
</evidence>
<feature type="domain" description="Glycosyl transferase family 1" evidence="14">
    <location>
        <begin position="274"/>
        <end position="452"/>
    </location>
</feature>
<evidence type="ECO:0000256" key="4">
    <source>
        <dbReference type="ARBA" id="ARBA00022018"/>
    </source>
</evidence>
<comment type="pathway">
    <text evidence="2 12">Protein modification; protein glycosylation.</text>
</comment>
<keyword evidence="8 12" id="KW-0256">Endoplasmic reticulum</keyword>
<evidence type="ECO:0000256" key="12">
    <source>
        <dbReference type="RuleBase" id="RU367051"/>
    </source>
</evidence>
<keyword evidence="6 12" id="KW-0808">Transferase</keyword>
<keyword evidence="5 12" id="KW-0328">Glycosyltransferase</keyword>
<dbReference type="InterPro" id="IPR001296">
    <property type="entry name" value="Glyco_trans_1"/>
</dbReference>
<feature type="chain" id="PRO_5042087214" description="GDP-Man:Man(3)GlcNAc(2)-PP-Dol alpha-1,2-mannosyltransferase" evidence="13">
    <location>
        <begin position="25"/>
        <end position="478"/>
    </location>
</feature>
<evidence type="ECO:0000256" key="8">
    <source>
        <dbReference type="ARBA" id="ARBA00022824"/>
    </source>
</evidence>
<evidence type="ECO:0000259" key="14">
    <source>
        <dbReference type="Pfam" id="PF00534"/>
    </source>
</evidence>
<evidence type="ECO:0000259" key="15">
    <source>
        <dbReference type="Pfam" id="PF15924"/>
    </source>
</evidence>
<dbReference type="CDD" id="cd03806">
    <property type="entry name" value="GT4_ALG11-like"/>
    <property type="match status" value="1"/>
</dbReference>
<dbReference type="GO" id="GO:0006487">
    <property type="term" value="P:protein N-linked glycosylation"/>
    <property type="evidence" value="ECO:0007669"/>
    <property type="project" value="TreeGrafter"/>
</dbReference>
<keyword evidence="9" id="KW-1133">Transmembrane helix</keyword>
<comment type="similarity">
    <text evidence="12">Belongs to the glycosyltransferase group 1 family. Glycosyltransferase 4 subfamily.</text>
</comment>
<dbReference type="PANTHER" id="PTHR45919:SF1">
    <property type="entry name" value="GDP-MAN:MAN(3)GLCNAC(2)-PP-DOL ALPHA-1,2-MANNOSYLTRANSFERASE"/>
    <property type="match status" value="1"/>
</dbReference>
<comment type="function">
    <text evidence="12">GDP-Man:Man(3)GlcNAc(2)-PP-Dol alpha-1,2-mannosyltransferase that operates in the biosynthetic pathway of dolichol-linked oligosaccharides, the glycan precursors employed in protein asparagine (N)-glycosylation. The assembly of dolichol-linked oligosaccharides begins on the cytosolic side of the endoplasmic reticulum membrane and finishes in its lumen. The sequential addition of sugars to dolichol pyrophosphate produces dolichol-linked oligosaccharides containing fourteen sugars, including two GlcNAcs, nine mannoses and three glucoses. Once assembled, the oligosaccharide is transferred from the lipid to nascent proteins by oligosaccharyltransferases. Catalyzes, on the cytoplasmic face of the endoplasmic reticulum, the addition of the fourth and fifth mannose residues to the dolichol-linked oligosaccharide chain, to produce Man(5)GlcNAc(2)-PP-dolichol core oligosaccharide.</text>
</comment>
<evidence type="ECO:0000256" key="11">
    <source>
        <dbReference type="ARBA" id="ARBA00045065"/>
    </source>
</evidence>
<name>A0AAD7GDV6_MYCRO</name>
<evidence type="ECO:0000256" key="10">
    <source>
        <dbReference type="ARBA" id="ARBA00023136"/>
    </source>
</evidence>
<feature type="domain" description="ALG11 mannosyltransferase N-terminal" evidence="15">
    <location>
        <begin position="44"/>
        <end position="249"/>
    </location>
</feature>
<accession>A0AAD7GDV6</accession>
<comment type="catalytic activity">
    <reaction evidence="11 12">
        <text>an alpha-D-Man-(1-&gt;3)-[alpha-D-Man-(1-&gt;6)]-beta-D-Man-(1-&gt;4)-beta-D-GlcNAc-(1-&gt;4)-alpha-D-GlcNAc-diphospho-di-trans,poly-cis-dolichol + 2 GDP-alpha-D-mannose = an alpha-D-Man-(1-&gt;2)-alpha-D-Man-(1-&gt;2)-alpha-D-Man-(1-&gt;3)-[alpha-D-Man-(1-&gt;6)]-beta-D-Man-(1-&gt;4)-beta-D-GlcNAc-(1-&gt;4)-alpha-D-GlcNAc-diphospho-di-trans,poly-cis-dolichol + 2 GDP + 2 H(+)</text>
        <dbReference type="Rhea" id="RHEA:29523"/>
        <dbReference type="Rhea" id="RHEA-COMP:19515"/>
        <dbReference type="Rhea" id="RHEA-COMP:19516"/>
        <dbReference type="ChEBI" id="CHEBI:15378"/>
        <dbReference type="ChEBI" id="CHEBI:57527"/>
        <dbReference type="ChEBI" id="CHEBI:58189"/>
        <dbReference type="ChEBI" id="CHEBI:132511"/>
        <dbReference type="ChEBI" id="CHEBI:132515"/>
        <dbReference type="EC" id="2.4.1.131"/>
    </reaction>
    <physiologicalReaction direction="left-to-right" evidence="11 12">
        <dbReference type="Rhea" id="RHEA:29524"/>
    </physiologicalReaction>
</comment>
<dbReference type="EC" id="2.4.1.131" evidence="3 12"/>
<keyword evidence="17" id="KW-1185">Reference proteome</keyword>
<evidence type="ECO:0000256" key="13">
    <source>
        <dbReference type="SAM" id="SignalP"/>
    </source>
</evidence>
<reference evidence="16" key="1">
    <citation type="submission" date="2023-03" db="EMBL/GenBank/DDBJ databases">
        <title>Massive genome expansion in bonnet fungi (Mycena s.s.) driven by repeated elements and novel gene families across ecological guilds.</title>
        <authorList>
            <consortium name="Lawrence Berkeley National Laboratory"/>
            <person name="Harder C.B."/>
            <person name="Miyauchi S."/>
            <person name="Viragh M."/>
            <person name="Kuo A."/>
            <person name="Thoen E."/>
            <person name="Andreopoulos B."/>
            <person name="Lu D."/>
            <person name="Skrede I."/>
            <person name="Drula E."/>
            <person name="Henrissat B."/>
            <person name="Morin E."/>
            <person name="Kohler A."/>
            <person name="Barry K."/>
            <person name="LaButti K."/>
            <person name="Morin E."/>
            <person name="Salamov A."/>
            <person name="Lipzen A."/>
            <person name="Mereny Z."/>
            <person name="Hegedus B."/>
            <person name="Baldrian P."/>
            <person name="Stursova M."/>
            <person name="Weitz H."/>
            <person name="Taylor A."/>
            <person name="Grigoriev I.V."/>
            <person name="Nagy L.G."/>
            <person name="Martin F."/>
            <person name="Kauserud H."/>
        </authorList>
    </citation>
    <scope>NUCLEOTIDE SEQUENCE</scope>
    <source>
        <strain evidence="16">CBHHK067</strain>
    </source>
</reference>
<keyword evidence="13" id="KW-0732">Signal</keyword>
<protein>
    <recommendedName>
        <fullName evidence="4 12">GDP-Man:Man(3)GlcNAc(2)-PP-Dol alpha-1,2-mannosyltransferase</fullName>
        <ecNumber evidence="3 12">2.4.1.131</ecNumber>
    </recommendedName>
</protein>
<dbReference type="Gene3D" id="3.40.50.2000">
    <property type="entry name" value="Glycogen Phosphorylase B"/>
    <property type="match status" value="1"/>
</dbReference>
<feature type="signal peptide" evidence="13">
    <location>
        <begin position="1"/>
        <end position="24"/>
    </location>
</feature>
<dbReference type="Proteomes" id="UP001221757">
    <property type="component" value="Unassembled WGS sequence"/>
</dbReference>
<evidence type="ECO:0000313" key="17">
    <source>
        <dbReference type="Proteomes" id="UP001221757"/>
    </source>
</evidence>
<comment type="subcellular location">
    <subcellularLocation>
        <location evidence="1">Endoplasmic reticulum membrane</location>
        <topology evidence="1">Single-pass membrane protein</topology>
    </subcellularLocation>
</comment>
<organism evidence="16 17">
    <name type="scientific">Mycena rosella</name>
    <name type="common">Pink bonnet</name>
    <name type="synonym">Agaricus rosellus</name>
    <dbReference type="NCBI Taxonomy" id="1033263"/>
    <lineage>
        <taxon>Eukaryota</taxon>
        <taxon>Fungi</taxon>
        <taxon>Dikarya</taxon>
        <taxon>Basidiomycota</taxon>
        <taxon>Agaricomycotina</taxon>
        <taxon>Agaricomycetes</taxon>
        <taxon>Agaricomycetidae</taxon>
        <taxon>Agaricales</taxon>
        <taxon>Marasmiineae</taxon>
        <taxon>Mycenaceae</taxon>
        <taxon>Mycena</taxon>
    </lineage>
</organism>
<evidence type="ECO:0000256" key="7">
    <source>
        <dbReference type="ARBA" id="ARBA00022692"/>
    </source>
</evidence>